<dbReference type="GO" id="GO:0005249">
    <property type="term" value="F:voltage-gated potassium channel activity"/>
    <property type="evidence" value="ECO:0007669"/>
    <property type="project" value="InterPro"/>
</dbReference>
<dbReference type="Proteomes" id="UP000076858">
    <property type="component" value="Unassembled WGS sequence"/>
</dbReference>
<dbReference type="STRING" id="35525.A0A164PRC3"/>
<dbReference type="InterPro" id="IPR005983">
    <property type="entry name" value="K_chnl_volt-dep_bsu_KCNAB"/>
</dbReference>
<gene>
    <name evidence="12" type="ORF">APZ42_029251</name>
</gene>
<protein>
    <submittedName>
        <fullName evidence="12">Voltage-gated potassium channel subunit beta-1</fullName>
    </submittedName>
</protein>
<evidence type="ECO:0000256" key="9">
    <source>
        <dbReference type="ARBA" id="ARBA00023065"/>
    </source>
</evidence>
<dbReference type="Pfam" id="PF00248">
    <property type="entry name" value="Aldo_ket_red"/>
    <property type="match status" value="1"/>
</dbReference>
<dbReference type="InterPro" id="IPR036812">
    <property type="entry name" value="NAD(P)_OxRdtase_dom_sf"/>
</dbReference>
<evidence type="ECO:0000256" key="8">
    <source>
        <dbReference type="ARBA" id="ARBA00023002"/>
    </source>
</evidence>
<evidence type="ECO:0000256" key="7">
    <source>
        <dbReference type="ARBA" id="ARBA00022958"/>
    </source>
</evidence>
<feature type="region of interest" description="Disordered" evidence="10">
    <location>
        <begin position="28"/>
        <end position="64"/>
    </location>
</feature>
<name>A0A164PRC3_9CRUS</name>
<dbReference type="GO" id="GO:0005737">
    <property type="term" value="C:cytoplasm"/>
    <property type="evidence" value="ECO:0007669"/>
    <property type="project" value="UniProtKB-SubCell"/>
</dbReference>
<evidence type="ECO:0000256" key="4">
    <source>
        <dbReference type="ARBA" id="ARBA00022490"/>
    </source>
</evidence>
<dbReference type="EMBL" id="LRGB01002568">
    <property type="protein sequence ID" value="KZS07073.1"/>
    <property type="molecule type" value="Genomic_DNA"/>
</dbReference>
<organism evidence="12 13">
    <name type="scientific">Daphnia magna</name>
    <dbReference type="NCBI Taxonomy" id="35525"/>
    <lineage>
        <taxon>Eukaryota</taxon>
        <taxon>Metazoa</taxon>
        <taxon>Ecdysozoa</taxon>
        <taxon>Arthropoda</taxon>
        <taxon>Crustacea</taxon>
        <taxon>Branchiopoda</taxon>
        <taxon>Diplostraca</taxon>
        <taxon>Cladocera</taxon>
        <taxon>Anomopoda</taxon>
        <taxon>Daphniidae</taxon>
        <taxon>Daphnia</taxon>
    </lineage>
</organism>
<evidence type="ECO:0000313" key="13">
    <source>
        <dbReference type="Proteomes" id="UP000076858"/>
    </source>
</evidence>
<sequence length="480" mass="54002">MMSLNLLNPGGSGASGYGVSGRRCNVRFQHRNRTPVTSVESMEEQQSSSHCVSSQQQEHSISNQRASLHLPEAALNANSTAASSHQHLQFPPRVGGIQATLAEKEDSLSPAVPSLLHLPLCRQTTPVPGLRYRNLGKSGLRVSNVGLGTWVTFSAPISEEVAEDIIVMAFESGINVFDLSDGYCGPRAEVSLGRILRQRRWRRSSYIVITKIYWSYRSEERGLSKKHIVESIRASLDRLQLDYIDVVLIHRADPMCPMEEVVRAMNHVIDHGWIMYWGTSRWSSVEISEAYNNCRQFNCPLPICEQSEYHFLCREKIEISLPEVYNKLGVGLMTWSPLTMGFNVSKGEETFPNFHRMSFKKKFSTVTWPDDDAAGATKENAYVPRMSAEEVQRQNSKLREISLMAERFGCTSSQLAIAWTLKNEHVHSVLVGAISPEQLYEHLQALQIVPKLSAAVMMDLERVLDNKPIRPPMISTLAMR</sequence>
<dbReference type="GO" id="GO:0044325">
    <property type="term" value="F:transmembrane transporter binding"/>
    <property type="evidence" value="ECO:0007669"/>
    <property type="project" value="TreeGrafter"/>
</dbReference>
<evidence type="ECO:0000256" key="1">
    <source>
        <dbReference type="ARBA" id="ARBA00004496"/>
    </source>
</evidence>
<evidence type="ECO:0000313" key="12">
    <source>
        <dbReference type="EMBL" id="KZS07073.1"/>
    </source>
</evidence>
<dbReference type="InterPro" id="IPR005399">
    <property type="entry name" value="K_chnl_volt-dep_bsu_KCNAB-rel"/>
</dbReference>
<dbReference type="SUPFAM" id="SSF51430">
    <property type="entry name" value="NAD(P)-linked oxidoreductase"/>
    <property type="match status" value="1"/>
</dbReference>
<evidence type="ECO:0000256" key="10">
    <source>
        <dbReference type="SAM" id="MobiDB-lite"/>
    </source>
</evidence>
<dbReference type="AlphaFoldDB" id="A0A164PRC3"/>
<accession>A0A164PRC3</accession>
<reference evidence="12 13" key="1">
    <citation type="submission" date="2016-03" db="EMBL/GenBank/DDBJ databases">
        <title>EvidentialGene: Evidence-directed Construction of Genes on Genomes.</title>
        <authorList>
            <person name="Gilbert D.G."/>
            <person name="Choi J.-H."/>
            <person name="Mockaitis K."/>
            <person name="Colbourne J."/>
            <person name="Pfrender M."/>
        </authorList>
    </citation>
    <scope>NUCLEOTIDE SEQUENCE [LARGE SCALE GENOMIC DNA]</scope>
    <source>
        <strain evidence="12 13">Xinb3</strain>
        <tissue evidence="12">Complete organism</tissue>
    </source>
</reference>
<evidence type="ECO:0000256" key="6">
    <source>
        <dbReference type="ARBA" id="ARBA00022857"/>
    </source>
</evidence>
<feature type="domain" description="NADP-dependent oxidoreductase" evidence="11">
    <location>
        <begin position="145"/>
        <end position="463"/>
    </location>
</feature>
<dbReference type="PANTHER" id="PTHR43150:SF2">
    <property type="entry name" value="HYPERKINETIC, ISOFORM M"/>
    <property type="match status" value="1"/>
</dbReference>
<dbReference type="GO" id="GO:1901379">
    <property type="term" value="P:regulation of potassium ion transmembrane transport"/>
    <property type="evidence" value="ECO:0007669"/>
    <property type="project" value="TreeGrafter"/>
</dbReference>
<evidence type="ECO:0000256" key="5">
    <source>
        <dbReference type="ARBA" id="ARBA00022538"/>
    </source>
</evidence>
<dbReference type="GO" id="GO:0008076">
    <property type="term" value="C:voltage-gated potassium channel complex"/>
    <property type="evidence" value="ECO:0007669"/>
    <property type="project" value="TreeGrafter"/>
</dbReference>
<dbReference type="GO" id="GO:0016491">
    <property type="term" value="F:oxidoreductase activity"/>
    <property type="evidence" value="ECO:0007669"/>
    <property type="project" value="UniProtKB-KW"/>
</dbReference>
<keyword evidence="4" id="KW-0963">Cytoplasm</keyword>
<comment type="caution">
    <text evidence="12">The sequence shown here is derived from an EMBL/GenBank/DDBJ whole genome shotgun (WGS) entry which is preliminary data.</text>
</comment>
<dbReference type="Gene3D" id="3.20.20.100">
    <property type="entry name" value="NADP-dependent oxidoreductase domain"/>
    <property type="match status" value="1"/>
</dbReference>
<dbReference type="CDD" id="cd19142">
    <property type="entry name" value="AKR_AKR6B1"/>
    <property type="match status" value="1"/>
</dbReference>
<dbReference type="PRINTS" id="PR01577">
    <property type="entry name" value="KCNABCHANNEL"/>
</dbReference>
<dbReference type="PANTHER" id="PTHR43150">
    <property type="entry name" value="HYPERKINETIC, ISOFORM M"/>
    <property type="match status" value="1"/>
</dbReference>
<feature type="compositionally biased region" description="Low complexity" evidence="10">
    <location>
        <begin position="38"/>
        <end position="60"/>
    </location>
</feature>
<evidence type="ECO:0000259" key="11">
    <source>
        <dbReference type="Pfam" id="PF00248"/>
    </source>
</evidence>
<dbReference type="GO" id="GO:0015459">
    <property type="term" value="F:potassium channel regulator activity"/>
    <property type="evidence" value="ECO:0007669"/>
    <property type="project" value="TreeGrafter"/>
</dbReference>
<proteinExistence type="inferred from homology"/>
<dbReference type="InterPro" id="IPR023210">
    <property type="entry name" value="NADP_OxRdtase_dom"/>
</dbReference>
<dbReference type="SMR" id="A0A164PRC3"/>
<dbReference type="NCBIfam" id="TIGR01293">
    <property type="entry name" value="Kv_beta"/>
    <property type="match status" value="1"/>
</dbReference>
<keyword evidence="5" id="KW-0633">Potassium transport</keyword>
<keyword evidence="8" id="KW-0560">Oxidoreductase</keyword>
<comment type="similarity">
    <text evidence="2">Belongs to the shaker potassium channel beta subunit family.</text>
</comment>
<dbReference type="OrthoDB" id="1720422at2759"/>
<comment type="subcellular location">
    <subcellularLocation>
        <location evidence="1">Cytoplasm</location>
    </subcellularLocation>
</comment>
<keyword evidence="12" id="KW-0407">Ion channel</keyword>
<evidence type="ECO:0000256" key="3">
    <source>
        <dbReference type="ARBA" id="ARBA00022448"/>
    </source>
</evidence>
<keyword evidence="13" id="KW-1185">Reference proteome</keyword>
<keyword evidence="7" id="KW-0630">Potassium</keyword>
<keyword evidence="3" id="KW-0813">Transport</keyword>
<evidence type="ECO:0000256" key="2">
    <source>
        <dbReference type="ARBA" id="ARBA00006515"/>
    </source>
</evidence>
<keyword evidence="9" id="KW-0406">Ion transport</keyword>
<keyword evidence="6" id="KW-0521">NADP</keyword>